<evidence type="ECO:0000313" key="5">
    <source>
        <dbReference type="EMBL" id="MCW4472728.1"/>
    </source>
</evidence>
<gene>
    <name evidence="5" type="ORF">OK345_09440</name>
</gene>
<dbReference type="InterPro" id="IPR029052">
    <property type="entry name" value="Metallo-depent_PP-like"/>
</dbReference>
<dbReference type="Pfam" id="PF16370">
    <property type="entry name" value="MetallophosC"/>
    <property type="match status" value="1"/>
</dbReference>
<dbReference type="PANTHER" id="PTHR43143">
    <property type="entry name" value="METALLOPHOSPHOESTERASE, CALCINEURIN SUPERFAMILY"/>
    <property type="match status" value="1"/>
</dbReference>
<dbReference type="Pfam" id="PF00149">
    <property type="entry name" value="Metallophos"/>
    <property type="match status" value="1"/>
</dbReference>
<evidence type="ECO:0000259" key="3">
    <source>
        <dbReference type="Pfam" id="PF16370"/>
    </source>
</evidence>
<feature type="signal peptide" evidence="1">
    <location>
        <begin position="1"/>
        <end position="18"/>
    </location>
</feature>
<comment type="caution">
    <text evidence="5">The sequence shown here is derived from an EMBL/GenBank/DDBJ whole genome shotgun (WGS) entry which is preliminary data.</text>
</comment>
<dbReference type="CDD" id="cd00838">
    <property type="entry name" value="MPP_superfamily"/>
    <property type="match status" value="1"/>
</dbReference>
<dbReference type="SUPFAM" id="SSF56300">
    <property type="entry name" value="Metallo-dependent phosphatases"/>
    <property type="match status" value="1"/>
</dbReference>
<dbReference type="Proteomes" id="UP001209922">
    <property type="component" value="Unassembled WGS sequence"/>
</dbReference>
<protein>
    <submittedName>
        <fullName evidence="5">Calcineurin-like phosphoesterase C-terminal domain-containing protein</fullName>
    </submittedName>
</protein>
<feature type="domain" description="Calcineurin-like phosphoesterase" evidence="2">
    <location>
        <begin position="164"/>
        <end position="312"/>
    </location>
</feature>
<dbReference type="InterPro" id="IPR032285">
    <property type="entry name" value="Metallophos_N"/>
</dbReference>
<evidence type="ECO:0000259" key="4">
    <source>
        <dbReference type="Pfam" id="PF16371"/>
    </source>
</evidence>
<feature type="chain" id="PRO_5045131777" evidence="1">
    <location>
        <begin position="19"/>
        <end position="512"/>
    </location>
</feature>
<evidence type="ECO:0000256" key="1">
    <source>
        <dbReference type="SAM" id="SignalP"/>
    </source>
</evidence>
<dbReference type="InterPro" id="IPR032288">
    <property type="entry name" value="Metallophos_C"/>
</dbReference>
<dbReference type="InterPro" id="IPR004843">
    <property type="entry name" value="Calcineurin-like_PHP"/>
</dbReference>
<evidence type="ECO:0000259" key="2">
    <source>
        <dbReference type="Pfam" id="PF00149"/>
    </source>
</evidence>
<keyword evidence="1" id="KW-0732">Signal</keyword>
<dbReference type="InterPro" id="IPR013783">
    <property type="entry name" value="Ig-like_fold"/>
</dbReference>
<name>A0ABT3JW66_9XANT</name>
<dbReference type="Gene3D" id="2.60.40.10">
    <property type="entry name" value="Immunoglobulins"/>
    <property type="match status" value="1"/>
</dbReference>
<evidence type="ECO:0000313" key="6">
    <source>
        <dbReference type="Proteomes" id="UP001209922"/>
    </source>
</evidence>
<dbReference type="Gene3D" id="3.60.21.10">
    <property type="match status" value="1"/>
</dbReference>
<dbReference type="RefSeq" id="WP_265127712.1">
    <property type="nucleotide sequence ID" value="NZ_JAPCHY010000007.1"/>
</dbReference>
<dbReference type="EMBL" id="JAPCHY010000007">
    <property type="protein sequence ID" value="MCW4472728.1"/>
    <property type="molecule type" value="Genomic_DNA"/>
</dbReference>
<proteinExistence type="predicted"/>
<accession>A0ABT3JW66</accession>
<organism evidence="5 6">
    <name type="scientific">Xanthomonas chitinilytica</name>
    <dbReference type="NCBI Taxonomy" id="2989819"/>
    <lineage>
        <taxon>Bacteria</taxon>
        <taxon>Pseudomonadati</taxon>
        <taxon>Pseudomonadota</taxon>
        <taxon>Gammaproteobacteria</taxon>
        <taxon>Lysobacterales</taxon>
        <taxon>Lysobacteraceae</taxon>
        <taxon>Xanthomonas</taxon>
    </lineage>
</organism>
<feature type="domain" description="Calcineurin-like phosphoesterase N-terminal" evidence="4">
    <location>
        <begin position="42"/>
        <end position="101"/>
    </location>
</feature>
<feature type="domain" description="Calcineurin-like phosphoesterase C-terminal" evidence="3">
    <location>
        <begin position="332"/>
        <end position="494"/>
    </location>
</feature>
<dbReference type="InterPro" id="IPR051918">
    <property type="entry name" value="STPP_CPPED1"/>
</dbReference>
<dbReference type="PANTHER" id="PTHR43143:SF6">
    <property type="entry name" value="BLL3016 PROTEIN"/>
    <property type="match status" value="1"/>
</dbReference>
<reference evidence="5 6" key="1">
    <citation type="submission" date="2022-10" db="EMBL/GenBank/DDBJ databases">
        <title>Xanthomonas sp. H13-6.</title>
        <authorList>
            <person name="Liu X."/>
            <person name="Deng Z."/>
            <person name="Jiang Y."/>
            <person name="Yu T."/>
            <person name="Ai J."/>
        </authorList>
    </citation>
    <scope>NUCLEOTIDE SEQUENCE [LARGE SCALE GENOMIC DNA]</scope>
    <source>
        <strain evidence="5 6">H13-6</strain>
    </source>
</reference>
<dbReference type="Pfam" id="PF16371">
    <property type="entry name" value="MetallophosN"/>
    <property type="match status" value="1"/>
</dbReference>
<keyword evidence="6" id="KW-1185">Reference proteome</keyword>
<sequence length="512" mass="55578">MRLPLLTALLLATAPVLAAAAPCQSGSVFEDADGDGLRGPGERGLAGVRVSDGEHIAVTDARGDYRLASADAGMVFVIKPAGYRAAARADGLPDIWRQAGHGDTEAGSDRCRPFALVPQAGAPATLQALVMADSQTSSVQDVDYYRRDIVQPLVGRHRAQLGMTLGDITNDDPALYPLLTAATTELSVPWLHVPGNHDMDLDATGDADSLRSYHRHLGPDTYAWEEPQMVFIGLDDIVATPGARPAYIGGFREDQFGFLERYLGALDTDRLVVIGIHMPLFDPRFRAADRQRLFDLLARFPRRLVLSAHTHTQQHVFHDAAAGWKGQGSLHEYNVGAACGAFWSGVKDEQGIPDATMSDGTPNGYGLLNVAADGSYSVEYRAARAPEDEQIALHAPRVLRKGAYPAWGVYANVYMGHAGTRVEYRIDGGDWQPMKKVDQPDPRLLVENVADDLAGSLRGYDRSPEATPSTHLWRGALPTALDEGEHDVEVRAVLDGREYGARTRYRLQSAQP</sequence>